<dbReference type="SUPFAM" id="SSF50985">
    <property type="entry name" value="RCC1/BLIP-II"/>
    <property type="match status" value="1"/>
</dbReference>
<dbReference type="Gene3D" id="3.30.200.20">
    <property type="entry name" value="Phosphorylase Kinase, domain 1"/>
    <property type="match status" value="1"/>
</dbReference>
<dbReference type="InterPro" id="IPR000408">
    <property type="entry name" value="Reg_chr_condens"/>
</dbReference>
<accession>A0AB34JG47</accession>
<comment type="caution">
    <text evidence="18">The sequence shown here is derived from an EMBL/GenBank/DDBJ whole genome shotgun (WGS) entry which is preliminary data.</text>
</comment>
<dbReference type="PROSITE" id="PS50011">
    <property type="entry name" value="PROTEIN_KINASE_DOM"/>
    <property type="match status" value="1"/>
</dbReference>
<keyword evidence="10" id="KW-0677">Repeat</keyword>
<reference evidence="18 19" key="1">
    <citation type="journal article" date="2024" name="Science">
        <title>Giant polyketide synthase enzymes in the biosynthesis of giant marine polyether toxins.</title>
        <authorList>
            <person name="Fallon T.R."/>
            <person name="Shende V.V."/>
            <person name="Wierzbicki I.H."/>
            <person name="Pendleton A.L."/>
            <person name="Watervoot N.F."/>
            <person name="Auber R.P."/>
            <person name="Gonzalez D.J."/>
            <person name="Wisecaver J.H."/>
            <person name="Moore B.S."/>
        </authorList>
    </citation>
    <scope>NUCLEOTIDE SEQUENCE [LARGE SCALE GENOMIC DNA]</scope>
    <source>
        <strain evidence="18 19">12B1</strain>
    </source>
</reference>
<dbReference type="GO" id="GO:0046872">
    <property type="term" value="F:metal ion binding"/>
    <property type="evidence" value="ECO:0007669"/>
    <property type="project" value="UniProtKB-KW"/>
</dbReference>
<evidence type="ECO:0000256" key="1">
    <source>
        <dbReference type="ARBA" id="ARBA00001946"/>
    </source>
</evidence>
<feature type="repeat" description="RCC1" evidence="15">
    <location>
        <begin position="476"/>
        <end position="530"/>
    </location>
</feature>
<gene>
    <name evidence="18" type="ORF">AB1Y20_022047</name>
</gene>
<feature type="repeat" description="RCC1" evidence="15">
    <location>
        <begin position="531"/>
        <end position="585"/>
    </location>
</feature>
<keyword evidence="14" id="KW-0460">Magnesium</keyword>
<evidence type="ECO:0000256" key="13">
    <source>
        <dbReference type="ARBA" id="ARBA00022840"/>
    </source>
</evidence>
<keyword evidence="9" id="KW-0479">Metal-binding</keyword>
<organism evidence="18 19">
    <name type="scientific">Prymnesium parvum</name>
    <name type="common">Toxic golden alga</name>
    <dbReference type="NCBI Taxonomy" id="97485"/>
    <lineage>
        <taxon>Eukaryota</taxon>
        <taxon>Haptista</taxon>
        <taxon>Haptophyta</taxon>
        <taxon>Prymnesiophyceae</taxon>
        <taxon>Prymnesiales</taxon>
        <taxon>Prymnesiaceae</taxon>
        <taxon>Prymnesium</taxon>
    </lineage>
</organism>
<dbReference type="EMBL" id="JBGBPQ010000008">
    <property type="protein sequence ID" value="KAL1520466.1"/>
    <property type="molecule type" value="Genomic_DNA"/>
</dbReference>
<evidence type="ECO:0000313" key="18">
    <source>
        <dbReference type="EMBL" id="KAL1520466.1"/>
    </source>
</evidence>
<evidence type="ECO:0000256" key="12">
    <source>
        <dbReference type="ARBA" id="ARBA00022777"/>
    </source>
</evidence>
<keyword evidence="12" id="KW-0418">Kinase</keyword>
<feature type="repeat" description="RCC1" evidence="15">
    <location>
        <begin position="367"/>
        <end position="417"/>
    </location>
</feature>
<feature type="repeat" description="RCC1" evidence="15">
    <location>
        <begin position="655"/>
        <end position="700"/>
    </location>
</feature>
<keyword evidence="13 16" id="KW-0067">ATP-binding</keyword>
<dbReference type="EC" id="2.7.11.1" evidence="4"/>
<evidence type="ECO:0000256" key="6">
    <source>
        <dbReference type="ARBA" id="ARBA00022527"/>
    </source>
</evidence>
<dbReference type="Gene3D" id="1.10.510.10">
    <property type="entry name" value="Transferase(Phosphotransferase) domain 1"/>
    <property type="match status" value="1"/>
</dbReference>
<dbReference type="AlphaFoldDB" id="A0AB34JG47"/>
<dbReference type="PRINTS" id="PR00633">
    <property type="entry name" value="RCCNDNSATION"/>
</dbReference>
<comment type="cofactor">
    <cofactor evidence="1">
        <name>Mg(2+)</name>
        <dbReference type="ChEBI" id="CHEBI:18420"/>
    </cofactor>
</comment>
<dbReference type="InterPro" id="IPR051997">
    <property type="entry name" value="STK_NEK"/>
</dbReference>
<dbReference type="InterPro" id="IPR017441">
    <property type="entry name" value="Protein_kinase_ATP_BS"/>
</dbReference>
<dbReference type="InterPro" id="IPR000719">
    <property type="entry name" value="Prot_kinase_dom"/>
</dbReference>
<evidence type="ECO:0000256" key="7">
    <source>
        <dbReference type="ARBA" id="ARBA00022553"/>
    </source>
</evidence>
<dbReference type="PROSITE" id="PS00107">
    <property type="entry name" value="PROTEIN_KINASE_ATP"/>
    <property type="match status" value="1"/>
</dbReference>
<keyword evidence="8" id="KW-0808">Transferase</keyword>
<evidence type="ECO:0000256" key="3">
    <source>
        <dbReference type="ARBA" id="ARBA00010886"/>
    </source>
</evidence>
<feature type="repeat" description="RCC1" evidence="15">
    <location>
        <begin position="327"/>
        <end position="366"/>
    </location>
</feature>
<evidence type="ECO:0000256" key="2">
    <source>
        <dbReference type="ARBA" id="ARBA00004496"/>
    </source>
</evidence>
<dbReference type="GO" id="GO:0005737">
    <property type="term" value="C:cytoplasm"/>
    <property type="evidence" value="ECO:0007669"/>
    <property type="project" value="UniProtKB-SubCell"/>
</dbReference>
<keyword evidence="11 16" id="KW-0547">Nucleotide-binding</keyword>
<sequence length="735" mass="78481">MEAYVKGKELGRGAMGTVFLATRRADGAQLAVKTSRFAELPAVEQTASLREVHLLAKLKHPHLIGYFDAFLANGELHIVMEQAAGGSLEDELKAARHAGIPIAEPRLLDLFVQVGSAVHYIHSCRVLHRDIKPANILLDSAGRPKLADFGISTTIKSHALQTGRALSKAEDTAGRENALPKPLSSGLEGTPFYLAPELFEDSLQMGNCMYSYASDVWALGVVMYELLCLERPYTGDSLPSLAYRIVRDLSQNAMRDFSRSTSTFGYSSELTQAVEAMLHKRPHERATLGELLSRAFVRRWQQDRTLASPPLVDVLEAKRKLLQLPIADVYMWGRGRTLPALREDLMGIVVVQVACGAKHCAVVSDEGVLYTWGDNDYGQCGHGDRARLSRRRPVLSVSSPVAAVACGRAHTALCTKEGRLLCCGSNERAQLALAEQCELLDAMRCLAFFSEADGGSSRAFAAVSCGEAHSLALSAGVVFGWGAADDGRLGFDADEEGVQEVWSPRCVAGLEANAIQIACGDDFSAVLDEQGVVWGFGANFNGQLGLEGDLEMVANPTELMRGMGVGCAAAQLACAADHMAVLDTRGRVWVWGGRFGTPREVKLKDGASEESCAAEGEGGRDADTGLEQGVAAMELTTWNMVACGSEMVLAVTDSGACYVWGAGAHGRLGLDDGGKDHAVPQPLPSLSTSAGVRVQAVACGCCSSSLDEGPAVIALVVPEKVDALEEQFERHFLVG</sequence>
<evidence type="ECO:0000256" key="4">
    <source>
        <dbReference type="ARBA" id="ARBA00012513"/>
    </source>
</evidence>
<keyword evidence="7" id="KW-0597">Phosphoprotein</keyword>
<evidence type="ECO:0000256" key="11">
    <source>
        <dbReference type="ARBA" id="ARBA00022741"/>
    </source>
</evidence>
<dbReference type="Proteomes" id="UP001515480">
    <property type="component" value="Unassembled WGS sequence"/>
</dbReference>
<feature type="binding site" evidence="16">
    <location>
        <position position="33"/>
    </location>
    <ligand>
        <name>ATP</name>
        <dbReference type="ChEBI" id="CHEBI:30616"/>
    </ligand>
</feature>
<dbReference type="PROSITE" id="PS00108">
    <property type="entry name" value="PROTEIN_KINASE_ST"/>
    <property type="match status" value="1"/>
</dbReference>
<evidence type="ECO:0000256" key="5">
    <source>
        <dbReference type="ARBA" id="ARBA00022490"/>
    </source>
</evidence>
<evidence type="ECO:0000256" key="9">
    <source>
        <dbReference type="ARBA" id="ARBA00022723"/>
    </source>
</evidence>
<dbReference type="InterPro" id="IPR058923">
    <property type="entry name" value="RCC1-like_dom"/>
</dbReference>
<name>A0AB34JG47_PRYPA</name>
<dbReference type="Pfam" id="PF00069">
    <property type="entry name" value="Pkinase"/>
    <property type="match status" value="1"/>
</dbReference>
<keyword evidence="6" id="KW-0723">Serine/threonine-protein kinase</keyword>
<dbReference type="PROSITE" id="PS50012">
    <property type="entry name" value="RCC1_3"/>
    <property type="match status" value="5"/>
</dbReference>
<evidence type="ECO:0000259" key="17">
    <source>
        <dbReference type="PROSITE" id="PS50011"/>
    </source>
</evidence>
<dbReference type="GO" id="GO:0004674">
    <property type="term" value="F:protein serine/threonine kinase activity"/>
    <property type="evidence" value="ECO:0007669"/>
    <property type="project" value="UniProtKB-KW"/>
</dbReference>
<dbReference type="PANTHER" id="PTHR44535">
    <property type="entry name" value="PROTEIN CBG16200"/>
    <property type="match status" value="1"/>
</dbReference>
<comment type="subcellular location">
    <subcellularLocation>
        <location evidence="2">Cytoplasm</location>
    </subcellularLocation>
</comment>
<keyword evidence="5" id="KW-0963">Cytoplasm</keyword>
<dbReference type="InterPro" id="IPR011009">
    <property type="entry name" value="Kinase-like_dom_sf"/>
</dbReference>
<dbReference type="GO" id="GO:0005524">
    <property type="term" value="F:ATP binding"/>
    <property type="evidence" value="ECO:0007669"/>
    <property type="project" value="UniProtKB-UniRule"/>
</dbReference>
<dbReference type="SUPFAM" id="SSF56112">
    <property type="entry name" value="Protein kinase-like (PK-like)"/>
    <property type="match status" value="1"/>
</dbReference>
<protein>
    <recommendedName>
        <fullName evidence="4">non-specific serine/threonine protein kinase</fullName>
        <ecNumber evidence="4">2.7.11.1</ecNumber>
    </recommendedName>
</protein>
<dbReference type="Pfam" id="PF25390">
    <property type="entry name" value="WD40_RLD"/>
    <property type="match status" value="1"/>
</dbReference>
<dbReference type="SMART" id="SM00220">
    <property type="entry name" value="S_TKc"/>
    <property type="match status" value="1"/>
</dbReference>
<dbReference type="InterPro" id="IPR009091">
    <property type="entry name" value="RCC1/BLIP-II"/>
</dbReference>
<evidence type="ECO:0000313" key="19">
    <source>
        <dbReference type="Proteomes" id="UP001515480"/>
    </source>
</evidence>
<dbReference type="Gene3D" id="2.130.10.30">
    <property type="entry name" value="Regulator of chromosome condensation 1/beta-lactamase-inhibitor protein II"/>
    <property type="match status" value="3"/>
</dbReference>
<evidence type="ECO:0000256" key="16">
    <source>
        <dbReference type="PROSITE-ProRule" id="PRU10141"/>
    </source>
</evidence>
<evidence type="ECO:0000256" key="15">
    <source>
        <dbReference type="PROSITE-ProRule" id="PRU00235"/>
    </source>
</evidence>
<evidence type="ECO:0000256" key="8">
    <source>
        <dbReference type="ARBA" id="ARBA00022679"/>
    </source>
</evidence>
<proteinExistence type="inferred from homology"/>
<dbReference type="InterPro" id="IPR008271">
    <property type="entry name" value="Ser/Thr_kinase_AS"/>
</dbReference>
<comment type="similarity">
    <text evidence="3">Belongs to the protein kinase superfamily. NEK Ser/Thr protein kinase family. NIMA subfamily.</text>
</comment>
<evidence type="ECO:0000256" key="10">
    <source>
        <dbReference type="ARBA" id="ARBA00022737"/>
    </source>
</evidence>
<feature type="domain" description="Protein kinase" evidence="17">
    <location>
        <begin position="4"/>
        <end position="297"/>
    </location>
</feature>
<keyword evidence="19" id="KW-1185">Reference proteome</keyword>
<dbReference type="PANTHER" id="PTHR44535:SF5">
    <property type="entry name" value="PROTEIN KINASE DOMAIN-CONTAINING PROTEIN"/>
    <property type="match status" value="1"/>
</dbReference>
<evidence type="ECO:0000256" key="14">
    <source>
        <dbReference type="ARBA" id="ARBA00022842"/>
    </source>
</evidence>